<dbReference type="AlphaFoldDB" id="A0AAD9CV44"/>
<reference evidence="10" key="1">
    <citation type="submission" date="2023-02" db="EMBL/GenBank/DDBJ databases">
        <title>Identification and recombinant expression of a fungal hydrolase from Papiliotrema laurentii that hydrolyzes apple cutin and clears colloidal polyester polyurethane.</title>
        <authorList>
            <consortium name="DOE Joint Genome Institute"/>
            <person name="Roman V.A."/>
            <person name="Bojanowski C."/>
            <person name="Crable B.R."/>
            <person name="Wagner D.N."/>
            <person name="Hung C.S."/>
            <person name="Nadeau L.J."/>
            <person name="Schratz L."/>
            <person name="Haridas S."/>
            <person name="Pangilinan J."/>
            <person name="Lipzen A."/>
            <person name="Na H."/>
            <person name="Yan M."/>
            <person name="Ng V."/>
            <person name="Grigoriev I.V."/>
            <person name="Spatafora J.W."/>
            <person name="Barlow D."/>
            <person name="Biffinger J."/>
            <person name="Kelley-Loughnane N."/>
            <person name="Varaljay V.A."/>
            <person name="Crookes-Goodson W.J."/>
        </authorList>
    </citation>
    <scope>NUCLEOTIDE SEQUENCE</scope>
    <source>
        <strain evidence="10">5307AH</strain>
    </source>
</reference>
<feature type="compositionally biased region" description="Polar residues" evidence="8">
    <location>
        <begin position="697"/>
        <end position="707"/>
    </location>
</feature>
<dbReference type="PANTHER" id="PTHR41391:SF1">
    <property type="entry name" value="RESTRICTION OF TELOMERE CAPPING PROTEIN 4"/>
    <property type="match status" value="1"/>
</dbReference>
<dbReference type="PANTHER" id="PTHR41391">
    <property type="entry name" value="RESTRICTION OF TELOMERE CAPPING PROTEIN 4"/>
    <property type="match status" value="1"/>
</dbReference>
<evidence type="ECO:0000259" key="9">
    <source>
        <dbReference type="SMART" id="SM01312"/>
    </source>
</evidence>
<feature type="domain" description="Restriction of telomere capping protein 4 C-terminal" evidence="9">
    <location>
        <begin position="467"/>
        <end position="610"/>
    </location>
</feature>
<accession>A0AAD9CV44</accession>
<comment type="subcellular location">
    <subcellularLocation>
        <location evidence="3">Cytoplasm</location>
    </subcellularLocation>
    <subcellularLocation>
        <location evidence="2">Nucleus</location>
    </subcellularLocation>
</comment>
<dbReference type="EMBL" id="JAODAN010000012">
    <property type="protein sequence ID" value="KAK1920958.1"/>
    <property type="molecule type" value="Genomic_DNA"/>
</dbReference>
<feature type="region of interest" description="Disordered" evidence="8">
    <location>
        <begin position="1"/>
        <end position="170"/>
    </location>
</feature>
<keyword evidence="6" id="KW-0963">Cytoplasm</keyword>
<sequence>MEYFDTHPAGSGSTRGGLQIGLSKVNSRKLPSSASIITKTSPKDVGRRDHPRPSTKPPLTSSQSDHSQPSSSLRQTPVGRTPEEARAVVEQVRRRLNGELEDGGNDQASMPEPIKPRTARTPLSAERPRARLARRHSETKRKEGETSGDIDAFPLGSEDEIVPPSSSTSIVAYPSSQESVIEYKSRKKAKGKKVGRMMLGRIREIEKEPDPSLSSPDPLLLTATSTRTTRTHMDSPTRPRALRETQARVSGTIQKGRKAQHVLVPPSPTTAVHTAKEDLGAGESEDEGAAFFREYSAMDFREREEKFGNSQSSSILPVDIESDHPSSYSPSSSSFPLPAEIDDIVRDLDADDVLVGDDNHLSAEERAFCKDYIDYNERCEYCRGFMPRHPSQRLINLQTRLQDAAFESIAQGTKLAWTRTVEFCGLHVAETSTIPLGYRKGYPREIDFGAIPRRLEERWVREEMEEIIADPEFSSFFRKTVADIEHQGKWKWVAMDNQARRQTVNPSMPGYYGQLGRAVIMRHYEHLLQWDLLPRLSTADGVSSIAPLTPTEFISHVIVPEASIRLIMQDKGWTGRYSPSTKKYTRAREAAFRIRRASVAFGRGRYMADGDDARDLLDRLQERDAEFRAECREVRRKERAKLAEVSITIVSSDESEVRVSTPKKKPRTIRQHQHDPYEDSETENDLIVVADPTPRKTNYAGTGNASLPVQIDSASSRSSSITTGEHRPLRKTHSVEGSASGQTESSYGMDEMDGEFEEELYALGEKLEGGRGAKGIGR</sequence>
<dbReference type="Proteomes" id="UP001182556">
    <property type="component" value="Unassembled WGS sequence"/>
</dbReference>
<feature type="region of interest" description="Disordered" evidence="8">
    <location>
        <begin position="657"/>
        <end position="682"/>
    </location>
</feature>
<feature type="compositionally biased region" description="Basic and acidic residues" evidence="8">
    <location>
        <begin position="81"/>
        <end position="98"/>
    </location>
</feature>
<evidence type="ECO:0000313" key="11">
    <source>
        <dbReference type="Proteomes" id="UP001182556"/>
    </source>
</evidence>
<comment type="caution">
    <text evidence="10">The sequence shown here is derived from an EMBL/GenBank/DDBJ whole genome shotgun (WGS) entry which is preliminary data.</text>
</comment>
<organism evidence="10 11">
    <name type="scientific">Papiliotrema laurentii</name>
    <name type="common">Cryptococcus laurentii</name>
    <dbReference type="NCBI Taxonomy" id="5418"/>
    <lineage>
        <taxon>Eukaryota</taxon>
        <taxon>Fungi</taxon>
        <taxon>Dikarya</taxon>
        <taxon>Basidiomycota</taxon>
        <taxon>Agaricomycotina</taxon>
        <taxon>Tremellomycetes</taxon>
        <taxon>Tremellales</taxon>
        <taxon>Rhynchogastremaceae</taxon>
        <taxon>Papiliotrema</taxon>
    </lineage>
</organism>
<dbReference type="GO" id="GO:0005737">
    <property type="term" value="C:cytoplasm"/>
    <property type="evidence" value="ECO:0007669"/>
    <property type="project" value="UniProtKB-SubCell"/>
</dbReference>
<protein>
    <recommendedName>
        <fullName evidence="5">Restriction of telomere capping protein 4</fullName>
    </recommendedName>
</protein>
<feature type="region of interest" description="Disordered" evidence="8">
    <location>
        <begin position="697"/>
        <end position="751"/>
    </location>
</feature>
<keyword evidence="11" id="KW-1185">Reference proteome</keyword>
<feature type="compositionally biased region" description="Basic and acidic residues" evidence="8">
    <location>
        <begin position="231"/>
        <end position="246"/>
    </location>
</feature>
<dbReference type="GO" id="GO:0005634">
    <property type="term" value="C:nucleus"/>
    <property type="evidence" value="ECO:0007669"/>
    <property type="project" value="UniProtKB-SubCell"/>
</dbReference>
<evidence type="ECO:0000256" key="3">
    <source>
        <dbReference type="ARBA" id="ARBA00004496"/>
    </source>
</evidence>
<feature type="region of interest" description="Disordered" evidence="8">
    <location>
        <begin position="202"/>
        <end position="259"/>
    </location>
</feature>
<evidence type="ECO:0000313" key="10">
    <source>
        <dbReference type="EMBL" id="KAK1920958.1"/>
    </source>
</evidence>
<feature type="compositionally biased region" description="Basic residues" evidence="8">
    <location>
        <begin position="661"/>
        <end position="671"/>
    </location>
</feature>
<feature type="compositionally biased region" description="Basic and acidic residues" evidence="8">
    <location>
        <begin position="41"/>
        <end position="52"/>
    </location>
</feature>
<keyword evidence="7" id="KW-0539">Nucleus</keyword>
<name>A0AAD9CV44_PAPLA</name>
<dbReference type="Pfam" id="PF14474">
    <property type="entry name" value="RTC4"/>
    <property type="match status" value="1"/>
</dbReference>
<evidence type="ECO:0000256" key="6">
    <source>
        <dbReference type="ARBA" id="ARBA00022490"/>
    </source>
</evidence>
<dbReference type="InterPro" id="IPR039024">
    <property type="entry name" value="RTC4"/>
</dbReference>
<dbReference type="SMART" id="SM01312">
    <property type="entry name" value="RTC4"/>
    <property type="match status" value="1"/>
</dbReference>
<feature type="compositionally biased region" description="Low complexity" evidence="8">
    <location>
        <begin position="211"/>
        <end position="228"/>
    </location>
</feature>
<evidence type="ECO:0000256" key="4">
    <source>
        <dbReference type="ARBA" id="ARBA00009461"/>
    </source>
</evidence>
<dbReference type="InterPro" id="IPR028094">
    <property type="entry name" value="RTC4_C"/>
</dbReference>
<evidence type="ECO:0000256" key="8">
    <source>
        <dbReference type="SAM" id="MobiDB-lite"/>
    </source>
</evidence>
<feature type="compositionally biased region" description="Basic residues" evidence="8">
    <location>
        <begin position="130"/>
        <end position="139"/>
    </location>
</feature>
<comment type="similarity">
    <text evidence="4">Belongs to the RTC4 family.</text>
</comment>
<evidence type="ECO:0000256" key="7">
    <source>
        <dbReference type="ARBA" id="ARBA00023242"/>
    </source>
</evidence>
<feature type="compositionally biased region" description="Polar residues" evidence="8">
    <location>
        <begin position="29"/>
        <end position="40"/>
    </location>
</feature>
<comment type="function">
    <text evidence="1">May be involved in a process influencing telomere capping.</text>
</comment>
<feature type="region of interest" description="Disordered" evidence="8">
    <location>
        <begin position="304"/>
        <end position="334"/>
    </location>
</feature>
<feature type="compositionally biased region" description="Polar residues" evidence="8">
    <location>
        <begin position="735"/>
        <end position="746"/>
    </location>
</feature>
<evidence type="ECO:0000256" key="5">
    <source>
        <dbReference type="ARBA" id="ARBA00015162"/>
    </source>
</evidence>
<proteinExistence type="inferred from homology"/>
<evidence type="ECO:0000256" key="2">
    <source>
        <dbReference type="ARBA" id="ARBA00004123"/>
    </source>
</evidence>
<gene>
    <name evidence="10" type="ORF">DB88DRAFT_116562</name>
</gene>
<feature type="compositionally biased region" description="Low complexity" evidence="8">
    <location>
        <begin position="325"/>
        <end position="334"/>
    </location>
</feature>
<evidence type="ECO:0000256" key="1">
    <source>
        <dbReference type="ARBA" id="ARBA00002738"/>
    </source>
</evidence>
<feature type="compositionally biased region" description="Low complexity" evidence="8">
    <location>
        <begin position="61"/>
        <end position="72"/>
    </location>
</feature>